<keyword evidence="2" id="KW-1185">Reference proteome</keyword>
<dbReference type="AlphaFoldDB" id="A0A545UUV3"/>
<accession>A0A545UUV3</accession>
<dbReference type="Proteomes" id="UP000315783">
    <property type="component" value="Unassembled WGS sequence"/>
</dbReference>
<evidence type="ECO:0000313" key="2">
    <source>
        <dbReference type="Proteomes" id="UP000315783"/>
    </source>
</evidence>
<organism evidence="1 2">
    <name type="scientific">Cordyceps javanica</name>
    <dbReference type="NCBI Taxonomy" id="43265"/>
    <lineage>
        <taxon>Eukaryota</taxon>
        <taxon>Fungi</taxon>
        <taxon>Dikarya</taxon>
        <taxon>Ascomycota</taxon>
        <taxon>Pezizomycotina</taxon>
        <taxon>Sordariomycetes</taxon>
        <taxon>Hypocreomycetidae</taxon>
        <taxon>Hypocreales</taxon>
        <taxon>Cordycipitaceae</taxon>
        <taxon>Cordyceps</taxon>
    </lineage>
</organism>
<protein>
    <submittedName>
        <fullName evidence="1">Uncharacterized protein</fullName>
    </submittedName>
</protein>
<reference evidence="1 2" key="1">
    <citation type="journal article" date="2019" name="Appl. Microbiol. Biotechnol.">
        <title>Genome sequence of Isaria javanica and comparative genome analysis insights into family S53 peptidase evolution in fungal entomopathogens.</title>
        <authorList>
            <person name="Lin R."/>
            <person name="Zhang X."/>
            <person name="Xin B."/>
            <person name="Zou M."/>
            <person name="Gao Y."/>
            <person name="Qin F."/>
            <person name="Hu Q."/>
            <person name="Xie B."/>
            <person name="Cheng X."/>
        </authorList>
    </citation>
    <scope>NUCLEOTIDE SEQUENCE [LARGE SCALE GENOMIC DNA]</scope>
    <source>
        <strain evidence="1 2">IJ1G</strain>
    </source>
</reference>
<gene>
    <name evidence="1" type="ORF">IF1G_07825</name>
</gene>
<dbReference type="EMBL" id="SPUK01000012">
    <property type="protein sequence ID" value="TQV93247.1"/>
    <property type="molecule type" value="Genomic_DNA"/>
</dbReference>
<sequence length="124" mass="14010">MGNRCRLKPPSKWCRADCECDEKRQAPVLSQDRKRRIRSWLVGRAGPVGICRRQASPIRDGRLTRTRRSTGSGNSIATSPMVPTISVASWSLSLLSRSCTMCRLCQKEPGRLAVFWCQLQTYVI</sequence>
<proteinExistence type="predicted"/>
<comment type="caution">
    <text evidence="1">The sequence shown here is derived from an EMBL/GenBank/DDBJ whole genome shotgun (WGS) entry which is preliminary data.</text>
</comment>
<evidence type="ECO:0000313" key="1">
    <source>
        <dbReference type="EMBL" id="TQV93247.1"/>
    </source>
</evidence>
<name>A0A545UUV3_9HYPO</name>